<organism evidence="3 4">
    <name type="scientific">Duganella zoogloeoides</name>
    <dbReference type="NCBI Taxonomy" id="75659"/>
    <lineage>
        <taxon>Bacteria</taxon>
        <taxon>Pseudomonadati</taxon>
        <taxon>Pseudomonadota</taxon>
        <taxon>Betaproteobacteria</taxon>
        <taxon>Burkholderiales</taxon>
        <taxon>Oxalobacteraceae</taxon>
        <taxon>Telluria group</taxon>
        <taxon>Duganella</taxon>
    </lineage>
</organism>
<evidence type="ECO:0008006" key="5">
    <source>
        <dbReference type="Google" id="ProtNLM"/>
    </source>
</evidence>
<feature type="region of interest" description="Disordered" evidence="1">
    <location>
        <begin position="37"/>
        <end position="66"/>
    </location>
</feature>
<keyword evidence="2" id="KW-0732">Signal</keyword>
<proteinExistence type="predicted"/>
<dbReference type="RefSeq" id="WP_019924829.1">
    <property type="nucleotide sequence ID" value="NZ_CP140152.1"/>
</dbReference>
<reference evidence="3 4" key="1">
    <citation type="submission" date="2023-11" db="EMBL/GenBank/DDBJ databases">
        <title>MicrobeMod: A computational toolkit for identifying prokaryotic methylation and restriction-modification with nanopore sequencing.</title>
        <authorList>
            <person name="Crits-Christoph A."/>
            <person name="Kang S.C."/>
            <person name="Lee H."/>
            <person name="Ostrov N."/>
        </authorList>
    </citation>
    <scope>NUCLEOTIDE SEQUENCE [LARGE SCALE GENOMIC DNA]</scope>
    <source>
        <strain evidence="3 4">ATCC 25935</strain>
    </source>
</reference>
<dbReference type="Proteomes" id="UP001326110">
    <property type="component" value="Chromosome"/>
</dbReference>
<evidence type="ECO:0000256" key="2">
    <source>
        <dbReference type="SAM" id="SignalP"/>
    </source>
</evidence>
<feature type="signal peptide" evidence="2">
    <location>
        <begin position="1"/>
        <end position="28"/>
    </location>
</feature>
<evidence type="ECO:0000313" key="4">
    <source>
        <dbReference type="Proteomes" id="UP001326110"/>
    </source>
</evidence>
<evidence type="ECO:0000256" key="1">
    <source>
        <dbReference type="SAM" id="MobiDB-lite"/>
    </source>
</evidence>
<dbReference type="EMBL" id="CP140152">
    <property type="protein sequence ID" value="WQH05398.1"/>
    <property type="molecule type" value="Genomic_DNA"/>
</dbReference>
<sequence length="311" mass="31985">MPVIPHLSSARVTTLATLSLCLALSACGGGGDADAGAVADNPQIPPVTQPVTPPVTTPTTPPTASEQDLAGFTAAWMSYQMLASVNMLQMAAGGTGSCGLGGTVAYDAVAGTSTLDQCHTRAFPYQVYSGRNSISQLVSNADRSQVSAAIRSPSVRVVSADTGTLEYTITDGEITGDVVSSESGDRFSFTATGLRIRAGQSSDYTISNAGSTSTTVVFRNGQPERTSNNLVYTVSNGTSTWQVTVMSPMHEAGADRPDQGHLMIVRLGALQALNATFANNSITLSGGETGTTRPLAWSDASLQAALAAARK</sequence>
<protein>
    <recommendedName>
        <fullName evidence="5">Lipoprotein</fullName>
    </recommendedName>
</protein>
<feature type="compositionally biased region" description="Pro residues" evidence="1">
    <location>
        <begin position="43"/>
        <end position="61"/>
    </location>
</feature>
<keyword evidence="4" id="KW-1185">Reference proteome</keyword>
<evidence type="ECO:0000313" key="3">
    <source>
        <dbReference type="EMBL" id="WQH05398.1"/>
    </source>
</evidence>
<gene>
    <name evidence="3" type="ORF">SR858_03410</name>
</gene>
<dbReference type="GeneID" id="43166341"/>
<accession>A0ABZ0Y039</accession>
<name>A0ABZ0Y039_9BURK</name>
<feature type="chain" id="PRO_5047235572" description="Lipoprotein" evidence="2">
    <location>
        <begin position="29"/>
        <end position="311"/>
    </location>
</feature>